<dbReference type="AlphaFoldDB" id="A0A975U9S7"/>
<reference evidence="1" key="1">
    <citation type="submission" date="2021-06" db="EMBL/GenBank/DDBJ databases">
        <title>Vibrio nov. sp., novel gut bacterium isolated from Yellow Sea oyster.</title>
        <authorList>
            <person name="Muhammad N."/>
            <person name="Nguyen T.H."/>
            <person name="Lee Y.-J."/>
            <person name="Ko J."/>
            <person name="Kim S.-G."/>
        </authorList>
    </citation>
    <scope>NUCLEOTIDE SEQUENCE</scope>
    <source>
        <strain evidence="1">OG9-811</strain>
    </source>
</reference>
<keyword evidence="2" id="KW-1185">Reference proteome</keyword>
<organism evidence="1 2">
    <name type="scientific">Vibrio ostreae</name>
    <dbReference type="NCBI Taxonomy" id="2841925"/>
    <lineage>
        <taxon>Bacteria</taxon>
        <taxon>Pseudomonadati</taxon>
        <taxon>Pseudomonadota</taxon>
        <taxon>Gammaproteobacteria</taxon>
        <taxon>Vibrionales</taxon>
        <taxon>Vibrionaceae</taxon>
        <taxon>Vibrio</taxon>
    </lineage>
</organism>
<sequence>MVKLGQISVRRNMARIVSNYHPQNDPDPIFLPLLVDKYAKTTSRQQAAKTKPHHCGLVMI</sequence>
<dbReference type="Proteomes" id="UP000694232">
    <property type="component" value="Chromosome 1"/>
</dbReference>
<evidence type="ECO:0000313" key="1">
    <source>
        <dbReference type="EMBL" id="QXO17097.1"/>
    </source>
</evidence>
<dbReference type="RefSeq" id="WP_136487597.1">
    <property type="nucleotide sequence ID" value="NZ_CP076643.1"/>
</dbReference>
<evidence type="ECO:0000313" key="2">
    <source>
        <dbReference type="Proteomes" id="UP000694232"/>
    </source>
</evidence>
<dbReference type="KEGG" id="vos:KNV97_16900"/>
<gene>
    <name evidence="1" type="ORF">KNV97_16900</name>
</gene>
<accession>A0A975U9S7</accession>
<name>A0A975U9S7_9VIBR</name>
<protein>
    <submittedName>
        <fullName evidence="1">Uncharacterized protein</fullName>
    </submittedName>
</protein>
<dbReference type="EMBL" id="CP076643">
    <property type="protein sequence ID" value="QXO17097.1"/>
    <property type="molecule type" value="Genomic_DNA"/>
</dbReference>
<proteinExistence type="predicted"/>